<dbReference type="SUPFAM" id="SSF53955">
    <property type="entry name" value="Lysozyme-like"/>
    <property type="match status" value="1"/>
</dbReference>
<evidence type="ECO:0000313" key="5">
    <source>
        <dbReference type="EMBL" id="RLK50417.1"/>
    </source>
</evidence>
<gene>
    <name evidence="5" type="ORF">DFR31_0313</name>
</gene>
<evidence type="ECO:0000256" key="1">
    <source>
        <dbReference type="SAM" id="MobiDB-lite"/>
    </source>
</evidence>
<dbReference type="Gene3D" id="1.10.8.350">
    <property type="entry name" value="Bacterial muramidase"/>
    <property type="match status" value="1"/>
</dbReference>
<dbReference type="Proteomes" id="UP000275461">
    <property type="component" value="Unassembled WGS sequence"/>
</dbReference>
<keyword evidence="6" id="KW-1185">Reference proteome</keyword>
<dbReference type="InterPro" id="IPR036366">
    <property type="entry name" value="PGBDSf"/>
</dbReference>
<dbReference type="CDD" id="cd13399">
    <property type="entry name" value="Slt35-like"/>
    <property type="match status" value="1"/>
</dbReference>
<dbReference type="InterPro" id="IPR031304">
    <property type="entry name" value="SLT_2"/>
</dbReference>
<feature type="chain" id="PRO_5019763205" evidence="2">
    <location>
        <begin position="24"/>
        <end position="401"/>
    </location>
</feature>
<dbReference type="EMBL" id="RCDA01000001">
    <property type="protein sequence ID" value="RLK50417.1"/>
    <property type="molecule type" value="Genomic_DNA"/>
</dbReference>
<dbReference type="InterPro" id="IPR023346">
    <property type="entry name" value="Lysozyme-like_dom_sf"/>
</dbReference>
<protein>
    <submittedName>
        <fullName evidence="5">Membrane-bound lytic murein transglycosylase B</fullName>
    </submittedName>
</protein>
<dbReference type="FunFam" id="1.10.8.350:FF:000001">
    <property type="entry name" value="Lytic murein transglycosylase B"/>
    <property type="match status" value="1"/>
</dbReference>
<evidence type="ECO:0000313" key="6">
    <source>
        <dbReference type="Proteomes" id="UP000275461"/>
    </source>
</evidence>
<dbReference type="InterPro" id="IPR011970">
    <property type="entry name" value="MltB_2"/>
</dbReference>
<dbReference type="GO" id="GO:0009253">
    <property type="term" value="P:peptidoglycan catabolic process"/>
    <property type="evidence" value="ECO:0007669"/>
    <property type="project" value="TreeGrafter"/>
</dbReference>
<dbReference type="Gene3D" id="1.10.101.10">
    <property type="entry name" value="PGBD-like superfamily/PGBD"/>
    <property type="match status" value="1"/>
</dbReference>
<dbReference type="InterPro" id="IPR036365">
    <property type="entry name" value="PGBD-like_sf"/>
</dbReference>
<evidence type="ECO:0000256" key="2">
    <source>
        <dbReference type="SAM" id="SignalP"/>
    </source>
</evidence>
<comment type="caution">
    <text evidence="5">The sequence shown here is derived from an EMBL/GenBank/DDBJ whole genome shotgun (WGS) entry which is preliminary data.</text>
</comment>
<dbReference type="OrthoDB" id="9772911at2"/>
<dbReference type="AlphaFoldDB" id="A0A498C5Y4"/>
<dbReference type="Gene3D" id="1.10.530.10">
    <property type="match status" value="1"/>
</dbReference>
<dbReference type="SUPFAM" id="SSF47090">
    <property type="entry name" value="PGBD-like"/>
    <property type="match status" value="1"/>
</dbReference>
<keyword evidence="2" id="KW-0732">Signal</keyword>
<reference evidence="5 6" key="1">
    <citation type="submission" date="2018-10" db="EMBL/GenBank/DDBJ databases">
        <title>Genomic Encyclopedia of Type Strains, Phase IV (KMG-IV): sequencing the most valuable type-strain genomes for metagenomic binning, comparative biology and taxonomic classification.</title>
        <authorList>
            <person name="Goeker M."/>
        </authorList>
    </citation>
    <scope>NUCLEOTIDE SEQUENCE [LARGE SCALE GENOMIC DNA]</scope>
    <source>
        <strain evidence="5 6">DSM 12769</strain>
    </source>
</reference>
<name>A0A498C5Y4_9GAMM</name>
<dbReference type="GO" id="GO:0008933">
    <property type="term" value="F:peptidoglycan lytic transglycosylase activity"/>
    <property type="evidence" value="ECO:0007669"/>
    <property type="project" value="TreeGrafter"/>
</dbReference>
<sequence length="401" mass="44176">MLKRLAPLSALTLLLAAPAYAQASDDEFQQCIATLGDQAREAGLSESAIEKALSDVTRLERVISSDRSQPEFVQTFWQYLDQRVTDRRVERGRELLEEHEDLLWRIHADYGVRPQYLVALWGMETNFGGYFGDVPVIDALATLACDTRRSDFFRTQVVEAVRILDEGHMDREGMVGSWAGAMGHTQFMPSTFTAYAVDYDGSGRIDLWNSLPDAFASSANYLQSLGWVDGQRWGREVILPEGFDYALAAPDERRAVSEWRALGVLQTDGQRVPYSGVEAELMLPSGYQGPAFLVYENFRKIMRWNASTSYALAVGVLADRIAGAGDLAALPAEPPEAMRIDDVKALQEALNALGYDAGPVDGQPGPQTRQAIRGFQQDTGLPADGHPSPRVLEAVRARGDG</sequence>
<evidence type="ECO:0000259" key="4">
    <source>
        <dbReference type="Pfam" id="PF13406"/>
    </source>
</evidence>
<dbReference type="RefSeq" id="WP_121440908.1">
    <property type="nucleotide sequence ID" value="NZ_RCDA01000001.1"/>
</dbReference>
<evidence type="ECO:0000259" key="3">
    <source>
        <dbReference type="Pfam" id="PF01471"/>
    </source>
</evidence>
<accession>A0A498C5Y4</accession>
<dbReference type="NCBIfam" id="TIGR02283">
    <property type="entry name" value="MltB_2"/>
    <property type="match status" value="1"/>
</dbReference>
<dbReference type="InterPro" id="IPR002477">
    <property type="entry name" value="Peptidoglycan-bd-like"/>
</dbReference>
<dbReference type="InterPro" id="IPR043426">
    <property type="entry name" value="MltB-like"/>
</dbReference>
<dbReference type="Pfam" id="PF13406">
    <property type="entry name" value="SLT_2"/>
    <property type="match status" value="1"/>
</dbReference>
<feature type="region of interest" description="Disordered" evidence="1">
    <location>
        <begin position="358"/>
        <end position="390"/>
    </location>
</feature>
<feature type="signal peptide" evidence="2">
    <location>
        <begin position="1"/>
        <end position="23"/>
    </location>
</feature>
<organism evidence="5 6">
    <name type="scientific">Alkalispirillum mobile</name>
    <dbReference type="NCBI Taxonomy" id="85925"/>
    <lineage>
        <taxon>Bacteria</taxon>
        <taxon>Pseudomonadati</taxon>
        <taxon>Pseudomonadota</taxon>
        <taxon>Gammaproteobacteria</taxon>
        <taxon>Chromatiales</taxon>
        <taxon>Ectothiorhodospiraceae</taxon>
        <taxon>Alkalispirillum</taxon>
    </lineage>
</organism>
<dbReference type="Pfam" id="PF01471">
    <property type="entry name" value="PG_binding_1"/>
    <property type="match status" value="1"/>
</dbReference>
<feature type="domain" description="Transglycosylase SLT" evidence="4">
    <location>
        <begin position="28"/>
        <end position="319"/>
    </location>
</feature>
<dbReference type="PANTHER" id="PTHR30163:SF8">
    <property type="entry name" value="LYTIC MUREIN TRANSGLYCOSYLASE"/>
    <property type="match status" value="1"/>
</dbReference>
<feature type="domain" description="Peptidoglycan binding-like" evidence="3">
    <location>
        <begin position="341"/>
        <end position="394"/>
    </location>
</feature>
<dbReference type="PANTHER" id="PTHR30163">
    <property type="entry name" value="MEMBRANE-BOUND LYTIC MUREIN TRANSGLYCOSYLASE B"/>
    <property type="match status" value="1"/>
</dbReference>
<proteinExistence type="predicted"/>